<feature type="compositionally biased region" description="Low complexity" evidence="6">
    <location>
        <begin position="12"/>
        <end position="21"/>
    </location>
</feature>
<comment type="subcellular location">
    <subcellularLocation>
        <location evidence="1">Nucleus</location>
    </subcellularLocation>
</comment>
<dbReference type="AlphaFoldDB" id="A0AAD8MT37"/>
<dbReference type="SUPFAM" id="SSF54171">
    <property type="entry name" value="DNA-binding domain"/>
    <property type="match status" value="1"/>
</dbReference>
<keyword evidence="4" id="KW-0804">Transcription</keyword>
<keyword evidence="2" id="KW-0805">Transcription regulation</keyword>
<dbReference type="Proteomes" id="UP001237642">
    <property type="component" value="Unassembled WGS sequence"/>
</dbReference>
<feature type="region of interest" description="Disordered" evidence="6">
    <location>
        <begin position="101"/>
        <end position="155"/>
    </location>
</feature>
<proteinExistence type="predicted"/>
<feature type="region of interest" description="Disordered" evidence="6">
    <location>
        <begin position="204"/>
        <end position="228"/>
    </location>
</feature>
<feature type="region of interest" description="Disordered" evidence="6">
    <location>
        <begin position="1"/>
        <end position="89"/>
    </location>
</feature>
<evidence type="ECO:0000256" key="4">
    <source>
        <dbReference type="ARBA" id="ARBA00023163"/>
    </source>
</evidence>
<evidence type="ECO:0000256" key="5">
    <source>
        <dbReference type="ARBA" id="ARBA00023242"/>
    </source>
</evidence>
<dbReference type="InterPro" id="IPR016177">
    <property type="entry name" value="DNA-bd_dom_sf"/>
</dbReference>
<feature type="compositionally biased region" description="Basic residues" evidence="6">
    <location>
        <begin position="101"/>
        <end position="111"/>
    </location>
</feature>
<organism evidence="8 9">
    <name type="scientific">Heracleum sosnowskyi</name>
    <dbReference type="NCBI Taxonomy" id="360622"/>
    <lineage>
        <taxon>Eukaryota</taxon>
        <taxon>Viridiplantae</taxon>
        <taxon>Streptophyta</taxon>
        <taxon>Embryophyta</taxon>
        <taxon>Tracheophyta</taxon>
        <taxon>Spermatophyta</taxon>
        <taxon>Magnoliopsida</taxon>
        <taxon>eudicotyledons</taxon>
        <taxon>Gunneridae</taxon>
        <taxon>Pentapetalae</taxon>
        <taxon>asterids</taxon>
        <taxon>campanulids</taxon>
        <taxon>Apiales</taxon>
        <taxon>Apiaceae</taxon>
        <taxon>Apioideae</taxon>
        <taxon>apioid superclade</taxon>
        <taxon>Tordylieae</taxon>
        <taxon>Tordyliinae</taxon>
        <taxon>Heracleum</taxon>
    </lineage>
</organism>
<dbReference type="PROSITE" id="PS50982">
    <property type="entry name" value="MBD"/>
    <property type="match status" value="1"/>
</dbReference>
<dbReference type="GO" id="GO:0005634">
    <property type="term" value="C:nucleus"/>
    <property type="evidence" value="ECO:0007669"/>
    <property type="project" value="UniProtKB-SubCell"/>
</dbReference>
<dbReference type="GO" id="GO:0003677">
    <property type="term" value="F:DNA binding"/>
    <property type="evidence" value="ECO:0007669"/>
    <property type="project" value="UniProtKB-KW"/>
</dbReference>
<dbReference type="Gene3D" id="3.30.890.10">
    <property type="entry name" value="Methyl-cpg-binding Protein 2, Chain A"/>
    <property type="match status" value="1"/>
</dbReference>
<feature type="compositionally biased region" description="Polar residues" evidence="6">
    <location>
        <begin position="28"/>
        <end position="40"/>
    </location>
</feature>
<keyword evidence="3" id="KW-0238">DNA-binding</keyword>
<evidence type="ECO:0000256" key="6">
    <source>
        <dbReference type="SAM" id="MobiDB-lite"/>
    </source>
</evidence>
<protein>
    <recommendedName>
        <fullName evidence="7">MBD domain-containing protein</fullName>
    </recommendedName>
</protein>
<evidence type="ECO:0000259" key="7">
    <source>
        <dbReference type="PROSITE" id="PS50982"/>
    </source>
</evidence>
<sequence length="228" mass="25337">MASEHSENSFTLSDLSDLLPLPYFPTDPNEQNQHVKSSKTVAVPGFDPVSKSDPVSNTDTGLEVTEAPVGESSDPVAGAGSDPGLGSDTLMSGLEVKLWRGSKQRNTRRKRESWEMGCSSMELAGSNQTEVDCSRGKRGRRSRKGTKDGKKNESWLPSNWTVIRKTRTTGATTGVIDKYYVEPETHKRFRSKIAVQRYLESLERARKKRQRDEEDKQEKVGSSAELSI</sequence>
<feature type="compositionally biased region" description="Basic and acidic residues" evidence="6">
    <location>
        <begin position="204"/>
        <end position="219"/>
    </location>
</feature>
<evidence type="ECO:0000256" key="3">
    <source>
        <dbReference type="ARBA" id="ARBA00023125"/>
    </source>
</evidence>
<evidence type="ECO:0000256" key="1">
    <source>
        <dbReference type="ARBA" id="ARBA00004123"/>
    </source>
</evidence>
<dbReference type="Pfam" id="PF01429">
    <property type="entry name" value="MBD"/>
    <property type="match status" value="1"/>
</dbReference>
<evidence type="ECO:0000256" key="2">
    <source>
        <dbReference type="ARBA" id="ARBA00023015"/>
    </source>
</evidence>
<gene>
    <name evidence="8" type="ORF">POM88_020673</name>
</gene>
<accession>A0AAD8MT37</accession>
<keyword evidence="9" id="KW-1185">Reference proteome</keyword>
<feature type="domain" description="MBD" evidence="7">
    <location>
        <begin position="146"/>
        <end position="220"/>
    </location>
</feature>
<name>A0AAD8MT37_9APIA</name>
<keyword evidence="5" id="KW-0539">Nucleus</keyword>
<reference evidence="8" key="1">
    <citation type="submission" date="2023-02" db="EMBL/GenBank/DDBJ databases">
        <title>Genome of toxic invasive species Heracleum sosnowskyi carries increased number of genes despite the absence of recent whole-genome duplications.</title>
        <authorList>
            <person name="Schelkunov M."/>
            <person name="Shtratnikova V."/>
            <person name="Makarenko M."/>
            <person name="Klepikova A."/>
            <person name="Omelchenko D."/>
            <person name="Novikova G."/>
            <person name="Obukhova E."/>
            <person name="Bogdanov V."/>
            <person name="Penin A."/>
            <person name="Logacheva M."/>
        </authorList>
    </citation>
    <scope>NUCLEOTIDE SEQUENCE</scope>
    <source>
        <strain evidence="8">Hsosn_3</strain>
        <tissue evidence="8">Leaf</tissue>
    </source>
</reference>
<dbReference type="EMBL" id="JAUIZM010000005">
    <property type="protein sequence ID" value="KAK1382938.1"/>
    <property type="molecule type" value="Genomic_DNA"/>
</dbReference>
<evidence type="ECO:0000313" key="8">
    <source>
        <dbReference type="EMBL" id="KAK1382938.1"/>
    </source>
</evidence>
<dbReference type="PANTHER" id="PTHR12396:SF46">
    <property type="entry name" value="METHYL-CPG-BINDING DOMAIN-CONTAINING PROTEIN 6"/>
    <property type="match status" value="1"/>
</dbReference>
<comment type="caution">
    <text evidence="8">The sequence shown here is derived from an EMBL/GenBank/DDBJ whole genome shotgun (WGS) entry which is preliminary data.</text>
</comment>
<dbReference type="PANTHER" id="PTHR12396">
    <property type="entry name" value="METHYL-CPG BINDING PROTEIN, MBD"/>
    <property type="match status" value="1"/>
</dbReference>
<reference evidence="8" key="2">
    <citation type="submission" date="2023-05" db="EMBL/GenBank/DDBJ databases">
        <authorList>
            <person name="Schelkunov M.I."/>
        </authorList>
    </citation>
    <scope>NUCLEOTIDE SEQUENCE</scope>
    <source>
        <strain evidence="8">Hsosn_3</strain>
        <tissue evidence="8">Leaf</tissue>
    </source>
</reference>
<dbReference type="InterPro" id="IPR001739">
    <property type="entry name" value="Methyl_CpG_DNA-bd"/>
</dbReference>
<evidence type="ECO:0000313" key="9">
    <source>
        <dbReference type="Proteomes" id="UP001237642"/>
    </source>
</evidence>